<dbReference type="InterPro" id="IPR055259">
    <property type="entry name" value="YkvP/CgeB_Glyco_trans-like"/>
</dbReference>
<dbReference type="CDD" id="cd03801">
    <property type="entry name" value="GT4_PimA-like"/>
    <property type="match status" value="1"/>
</dbReference>
<protein>
    <submittedName>
        <fullName evidence="2">Putative glycosyltransferase</fullName>
    </submittedName>
</protein>
<dbReference type="AlphaFoldDB" id="A0A6M3K479"/>
<accession>A0A6M3K479</accession>
<name>A0A6M3K479_9ZZZZ</name>
<evidence type="ECO:0000259" key="1">
    <source>
        <dbReference type="Pfam" id="PF13524"/>
    </source>
</evidence>
<dbReference type="SUPFAM" id="SSF53756">
    <property type="entry name" value="UDP-Glycosyltransferase/glycogen phosphorylase"/>
    <property type="match status" value="1"/>
</dbReference>
<dbReference type="GO" id="GO:0016740">
    <property type="term" value="F:transferase activity"/>
    <property type="evidence" value="ECO:0007669"/>
    <property type="project" value="UniProtKB-KW"/>
</dbReference>
<dbReference type="Gene3D" id="3.40.50.2000">
    <property type="entry name" value="Glycogen Phosphorylase B"/>
    <property type="match status" value="1"/>
</dbReference>
<gene>
    <name evidence="2" type="ORF">MM415A01350_0010</name>
</gene>
<dbReference type="PANTHER" id="PTHR12526">
    <property type="entry name" value="GLYCOSYLTRANSFERASE"/>
    <property type="match status" value="1"/>
</dbReference>
<evidence type="ECO:0000313" key="2">
    <source>
        <dbReference type="EMBL" id="QJA77226.1"/>
    </source>
</evidence>
<organism evidence="2">
    <name type="scientific">viral metagenome</name>
    <dbReference type="NCBI Taxonomy" id="1070528"/>
    <lineage>
        <taxon>unclassified sequences</taxon>
        <taxon>metagenomes</taxon>
        <taxon>organismal metagenomes</taxon>
    </lineage>
</organism>
<dbReference type="Pfam" id="PF13524">
    <property type="entry name" value="Glyco_trans_1_2"/>
    <property type="match status" value="1"/>
</dbReference>
<dbReference type="EMBL" id="MT142270">
    <property type="protein sequence ID" value="QJA77226.1"/>
    <property type="molecule type" value="Genomic_DNA"/>
</dbReference>
<dbReference type="PANTHER" id="PTHR12526:SF630">
    <property type="entry name" value="GLYCOSYLTRANSFERASE"/>
    <property type="match status" value="1"/>
</dbReference>
<dbReference type="Pfam" id="PF13692">
    <property type="entry name" value="Glyco_trans_1_4"/>
    <property type="match status" value="1"/>
</dbReference>
<feature type="domain" description="Spore protein YkvP/CgeB glycosyl transferase-like" evidence="1">
    <location>
        <begin position="486"/>
        <end position="615"/>
    </location>
</feature>
<keyword evidence="2" id="KW-0808">Transferase</keyword>
<proteinExistence type="predicted"/>
<sequence>MDDFGPITSNSLVFAGPYWGSLEWEIVYWMPHVRWLKNYLQGRHFSVASYPDRFPLYLGVADEFYGLPDEFVGHEYETQFFEALCDQSEYAKLLNAFGPNQFANRFKKLEFVRSPRANYKILRKKNQLKYSKLICTTKAAEDFDKQNVNGGRKPIIAIAANSANRSKLLFDPVKMIHRKRLDDEYVKLWPNEYWIELFDHISQAFGDRLSLVDITDVDLDMQIAALKKSMCSVLPDNDLAVLSLHAGCPSFIYGKSSDRLFAEGMNPFDTDVVFYESTKGEFNEPSELVFPDAKLFIEECLSKAKAITTVNPIKGNSKIKTVGIIGNMSDIESTNVSLSKAFMNLGYKTDIMPYRQAVQQIGVAEANQDIINNAHNYDLIIFCKNNGADPHVIRECSKRGAITLWYMMDSIDHVKNNPVYYQVAEAADICVVTSGAMKHALLEYNKNIIVHHVLQGVDEKRYFPIKNDDIEKPIDFLFIGLKSERRERILNTIRGFGFKVEAHGPGYDGYVNADNFNRLCSMAKVCLAINNTDPSIDSFSDRILRYLSCGAFVWAEASKDLHKYIDDKFVPSFLEENLDVGYLEWILKCSASCKINGRDLILQNHTWSHVAEKMIGFAEAHQAWESVTPIAKTSNEHLSIGFVSQWYPRGQTYVTKTLINAISSPDRPFLLARSASNEKAILSFQDDLAYQHIAEISPTYHIDPAVFKHWIDQREIDVIFFNEEPQWELVRIAKERGIKTVGYFVWELFDPKWADYVNSHYDLVICPTKCSYDTFKNEYGINNAKYLQWAIDPDFYIEFSNILPNQNGIVFFHPAGWGGLHERRGTQYVIDAFIKANIDNAILHIHTQKDSHAYQIDDLNNRIVIDCGNVERHILKSFYENSDVVVLPSLWEGLGLTFLEAIGCGKPIITTDAPPMNEFVEDDSGIRCPGEKIVSFKDIFIPGIIPDVDGIAEAMNWFVEDDHLEYARKQTLELRKKYKFEGFRQRLLGLIKDMIMEA</sequence>
<reference evidence="2" key="1">
    <citation type="submission" date="2020-03" db="EMBL/GenBank/DDBJ databases">
        <title>The deep terrestrial virosphere.</title>
        <authorList>
            <person name="Holmfeldt K."/>
            <person name="Nilsson E."/>
            <person name="Simone D."/>
            <person name="Lopez-Fernandez M."/>
            <person name="Wu X."/>
            <person name="de Brujin I."/>
            <person name="Lundin D."/>
            <person name="Andersson A."/>
            <person name="Bertilsson S."/>
            <person name="Dopson M."/>
        </authorList>
    </citation>
    <scope>NUCLEOTIDE SEQUENCE</scope>
    <source>
        <strain evidence="2">MM415A01350</strain>
    </source>
</reference>